<sequence>MLYWLQSRPDWPLPPDLMLQLSDSTRARLAGLRPERGLQLLLGRLLLLHAARQQLDPALQLADLTEHPDGYPWLPAYPECRGSISHTGELLAVVFNPAGRCGLDIEIGRPRQFARLAEKFCPEDARWLAAGGEATASERFYQLWTLREAAYKGGWREHVVGEPPARCGTGGPLPGWDSVLLTDEVRATVVWPTTCRIEPVRLDAAGL</sequence>
<dbReference type="InterPro" id="IPR008278">
    <property type="entry name" value="4-PPantetheinyl_Trfase_dom"/>
</dbReference>
<reference evidence="3 4" key="1">
    <citation type="submission" date="2020-10" db="EMBL/GenBank/DDBJ databases">
        <title>The genome sequence of Chitinilyticum litopenaei 4Y14.</title>
        <authorList>
            <person name="Liu Y."/>
        </authorList>
    </citation>
    <scope>NUCLEOTIDE SEQUENCE [LARGE SCALE GENOMIC DNA]</scope>
    <source>
        <strain evidence="3 4">4Y14</strain>
    </source>
</reference>
<protein>
    <submittedName>
        <fullName evidence="3">4'-phosphopantetheinyl transferase superfamily protein</fullName>
    </submittedName>
</protein>
<dbReference type="Gene3D" id="3.90.470.20">
    <property type="entry name" value="4'-phosphopantetheinyl transferase domain"/>
    <property type="match status" value="1"/>
</dbReference>
<dbReference type="SUPFAM" id="SSF56214">
    <property type="entry name" value="4'-phosphopantetheinyl transferase"/>
    <property type="match status" value="2"/>
</dbReference>
<dbReference type="AlphaFoldDB" id="A0A8J7FPT3"/>
<comment type="caution">
    <text evidence="3">The sequence shown here is derived from an EMBL/GenBank/DDBJ whole genome shotgun (WGS) entry which is preliminary data.</text>
</comment>
<dbReference type="RefSeq" id="WP_194116510.1">
    <property type="nucleotide sequence ID" value="NZ_JADFUA010000006.1"/>
</dbReference>
<accession>A0A8J7FPT3</accession>
<proteinExistence type="predicted"/>
<evidence type="ECO:0000256" key="1">
    <source>
        <dbReference type="ARBA" id="ARBA00022679"/>
    </source>
</evidence>
<dbReference type="Proteomes" id="UP000604481">
    <property type="component" value="Unassembled WGS sequence"/>
</dbReference>
<feature type="domain" description="4'-phosphopantetheinyl transferase" evidence="2">
    <location>
        <begin position="101"/>
        <end position="152"/>
    </location>
</feature>
<evidence type="ECO:0000259" key="2">
    <source>
        <dbReference type="Pfam" id="PF01648"/>
    </source>
</evidence>
<dbReference type="InterPro" id="IPR037143">
    <property type="entry name" value="4-PPantetheinyl_Trfase_dom_sf"/>
</dbReference>
<keyword evidence="4" id="KW-1185">Reference proteome</keyword>
<keyword evidence="1 3" id="KW-0808">Transferase</keyword>
<evidence type="ECO:0000313" key="4">
    <source>
        <dbReference type="Proteomes" id="UP000604481"/>
    </source>
</evidence>
<organism evidence="3 4">
    <name type="scientific">Chitinilyticum piscinae</name>
    <dbReference type="NCBI Taxonomy" id="2866724"/>
    <lineage>
        <taxon>Bacteria</taxon>
        <taxon>Pseudomonadati</taxon>
        <taxon>Pseudomonadota</taxon>
        <taxon>Betaproteobacteria</taxon>
        <taxon>Neisseriales</taxon>
        <taxon>Chitinibacteraceae</taxon>
        <taxon>Chitinilyticum</taxon>
    </lineage>
</organism>
<dbReference type="GO" id="GO:0000287">
    <property type="term" value="F:magnesium ion binding"/>
    <property type="evidence" value="ECO:0007669"/>
    <property type="project" value="InterPro"/>
</dbReference>
<gene>
    <name evidence="3" type="ORF">INR99_11610</name>
</gene>
<dbReference type="GO" id="GO:0008897">
    <property type="term" value="F:holo-[acyl-carrier-protein] synthase activity"/>
    <property type="evidence" value="ECO:0007669"/>
    <property type="project" value="InterPro"/>
</dbReference>
<evidence type="ECO:0000313" key="3">
    <source>
        <dbReference type="EMBL" id="MBE9609989.1"/>
    </source>
</evidence>
<name>A0A8J7FPT3_9NEIS</name>
<dbReference type="Pfam" id="PF01648">
    <property type="entry name" value="ACPS"/>
    <property type="match status" value="1"/>
</dbReference>
<dbReference type="EMBL" id="JADFUA010000006">
    <property type="protein sequence ID" value="MBE9609989.1"/>
    <property type="molecule type" value="Genomic_DNA"/>
</dbReference>